<dbReference type="EMBL" id="CAJNOU010004051">
    <property type="protein sequence ID" value="CAF1424279.1"/>
    <property type="molecule type" value="Genomic_DNA"/>
</dbReference>
<reference evidence="2" key="1">
    <citation type="submission" date="2021-02" db="EMBL/GenBank/DDBJ databases">
        <authorList>
            <person name="Nowell W R."/>
        </authorList>
    </citation>
    <scope>NUCLEOTIDE SEQUENCE</scope>
</reference>
<feature type="domain" description="Guanylate-binding protein N-terminal" evidence="1">
    <location>
        <begin position="41"/>
        <end position="177"/>
    </location>
</feature>
<dbReference type="GO" id="GO:0005525">
    <property type="term" value="F:GTP binding"/>
    <property type="evidence" value="ECO:0007669"/>
    <property type="project" value="InterPro"/>
</dbReference>
<dbReference type="Proteomes" id="UP000663889">
    <property type="component" value="Unassembled WGS sequence"/>
</dbReference>
<dbReference type="Pfam" id="PF02263">
    <property type="entry name" value="GBP"/>
    <property type="match status" value="1"/>
</dbReference>
<accession>A0A815MKN1</accession>
<dbReference type="Gene3D" id="3.40.50.300">
    <property type="entry name" value="P-loop containing nucleotide triphosphate hydrolases"/>
    <property type="match status" value="1"/>
</dbReference>
<evidence type="ECO:0000313" key="3">
    <source>
        <dbReference type="Proteomes" id="UP000663889"/>
    </source>
</evidence>
<sequence>MENLSMACQEALSYRQEGSIQLIRCVTPTVEERNNPEYVPQLEINEKAQEIISQRFNAPISIIVYVGNMGAGKSKLASLTIAALEKEQHHPSLSWFRSGVNPDGITRGVWMWSEPLYHPDDHEGKKGSILVLDCEGMGDLDETTGANLYLFCMIMSTAFCVLLRPARIEKDQCERLYHALRRFENMRTEHVLPNFWLIPLDSSEFAYSDEATGDDDQCERLYHALRRFENMRTEHVLPNFWLIPLDSSEFAYSDEATGDDVTITKEQWIERVFSVNEEHNHLSTSENQRLKTHLASTIQCGTIQHQATQ</sequence>
<organism evidence="2 3">
    <name type="scientific">Rotaria sordida</name>
    <dbReference type="NCBI Taxonomy" id="392033"/>
    <lineage>
        <taxon>Eukaryota</taxon>
        <taxon>Metazoa</taxon>
        <taxon>Spiralia</taxon>
        <taxon>Gnathifera</taxon>
        <taxon>Rotifera</taxon>
        <taxon>Eurotatoria</taxon>
        <taxon>Bdelloidea</taxon>
        <taxon>Philodinida</taxon>
        <taxon>Philodinidae</taxon>
        <taxon>Rotaria</taxon>
    </lineage>
</organism>
<evidence type="ECO:0000313" key="2">
    <source>
        <dbReference type="EMBL" id="CAF1424279.1"/>
    </source>
</evidence>
<dbReference type="AlphaFoldDB" id="A0A815MKN1"/>
<protein>
    <recommendedName>
        <fullName evidence="1">Guanylate-binding protein N-terminal domain-containing protein</fullName>
    </recommendedName>
</protein>
<dbReference type="InterPro" id="IPR015894">
    <property type="entry name" value="Guanylate-bd_N"/>
</dbReference>
<dbReference type="InterPro" id="IPR027417">
    <property type="entry name" value="P-loop_NTPase"/>
</dbReference>
<comment type="caution">
    <text evidence="2">The sequence shown here is derived from an EMBL/GenBank/DDBJ whole genome shotgun (WGS) entry which is preliminary data.</text>
</comment>
<evidence type="ECO:0000259" key="1">
    <source>
        <dbReference type="Pfam" id="PF02263"/>
    </source>
</evidence>
<name>A0A815MKN1_9BILA</name>
<proteinExistence type="predicted"/>
<gene>
    <name evidence="2" type="ORF">SEV965_LOCUS32432</name>
</gene>
<dbReference type="SUPFAM" id="SSF52540">
    <property type="entry name" value="P-loop containing nucleoside triphosphate hydrolases"/>
    <property type="match status" value="1"/>
</dbReference>
<dbReference type="PANTHER" id="PTHR10751">
    <property type="entry name" value="GUANYLATE BINDING PROTEIN"/>
    <property type="match status" value="1"/>
</dbReference>
<dbReference type="GO" id="GO:0003924">
    <property type="term" value="F:GTPase activity"/>
    <property type="evidence" value="ECO:0007669"/>
    <property type="project" value="InterPro"/>
</dbReference>